<keyword evidence="8 15" id="KW-0560">Oxidoreductase</keyword>
<protein>
    <recommendedName>
        <fullName evidence="15">Sulfite reductase [NADPH] hemoprotein beta-component</fullName>
        <shortName evidence="15">SiR-HP</shortName>
        <shortName evidence="15">SiRHP</shortName>
        <ecNumber evidence="15">1.8.1.2</ecNumber>
    </recommendedName>
</protein>
<reference evidence="18" key="2">
    <citation type="submission" date="2021-01" db="EMBL/GenBank/DDBJ databases">
        <authorList>
            <person name="Mieszkin S."/>
            <person name="Pouder E."/>
            <person name="Alain K."/>
        </authorList>
    </citation>
    <scope>NUCLEOTIDE SEQUENCE</scope>
    <source>
        <strain evidence="18">HW T2.11</strain>
    </source>
</reference>
<feature type="binding site" evidence="15">
    <location>
        <position position="482"/>
    </location>
    <ligand>
        <name>[4Fe-4S] cluster</name>
        <dbReference type="ChEBI" id="CHEBI:49883"/>
    </ligand>
</feature>
<keyword evidence="7 15" id="KW-0521">NADP</keyword>
<sequence length="577" mass="63463">MADITDEKKPLSRNEGIKSASRGLRGGIAEGLTDVITGQLDEDDTQLTKFHGIYQQDDRDIRAERGRKKMEKAFSFMARVRVPGGQMTPAQWLALDDIADERANGTLRVTTRQAIQFHGIIKSNLRPAIATINKALLDTLAACGDVNRNVMCAVNPYESAVHAQALKLAQDMSDHLSPRTTAYHEIWIDGENVVESAGNAKEEDEPIYGKTYLPRKFKATVAVPPQNDVDVYAHDLSFVAVLKDDTLIGWDVLVGGGMGMTHGETDTFPRTADVLGFCTPEQAVDVAEKVVIVQRDFGDRSVRKHARLKYTIENRGIDWFRAEVETRLGYKLGPVHVPEFKSRGDRYGWVQGDNGLWHVTLFLESGRVKDWPEKKLQTGMREIARMLDGGVIILTPNQNLTIANISAEQKPAVEALLAEHNMAITADSGLRRNSMACVALPTCGLALAESERYMPDLLTALESELALAGLTEDEITIRMTGCPNGCARPYLAEIAFVGRGPGTYNLYLGGSLEGERLNKLYRQDIGEAAILAELGPLLRQYATERKTAESFGDFVIRTGHIAATTAGNNFHANLKLA</sequence>
<dbReference type="RefSeq" id="WP_227319458.1">
    <property type="nucleotide sequence ID" value="NZ_JAESVB010000001.1"/>
</dbReference>
<evidence type="ECO:0000256" key="13">
    <source>
        <dbReference type="ARBA" id="ARBA00057160"/>
    </source>
</evidence>
<dbReference type="Pfam" id="PF03460">
    <property type="entry name" value="NIR_SIR_ferr"/>
    <property type="match status" value="2"/>
</dbReference>
<dbReference type="GO" id="GO:0019344">
    <property type="term" value="P:cysteine biosynthetic process"/>
    <property type="evidence" value="ECO:0007669"/>
    <property type="project" value="UniProtKB-KW"/>
</dbReference>
<dbReference type="Gene3D" id="3.30.413.10">
    <property type="entry name" value="Sulfite Reductase Hemoprotein, domain 1"/>
    <property type="match status" value="2"/>
</dbReference>
<dbReference type="SUPFAM" id="SSF56014">
    <property type="entry name" value="Nitrite and sulphite reductase 4Fe-4S domain-like"/>
    <property type="match status" value="2"/>
</dbReference>
<evidence type="ECO:0000256" key="11">
    <source>
        <dbReference type="ARBA" id="ARBA00023192"/>
    </source>
</evidence>
<evidence type="ECO:0000256" key="10">
    <source>
        <dbReference type="ARBA" id="ARBA00023014"/>
    </source>
</evidence>
<keyword evidence="3 15" id="KW-0004">4Fe-4S</keyword>
<comment type="cofactor">
    <cofactor evidence="15">
        <name>[4Fe-4S] cluster</name>
        <dbReference type="ChEBI" id="CHEBI:49883"/>
    </cofactor>
    <text evidence="15">Binds 1 [4Fe-4S] cluster per subunit.</text>
</comment>
<feature type="domain" description="Nitrite/Sulfite reductase ferredoxin-like" evidence="17">
    <location>
        <begin position="351"/>
        <end position="419"/>
    </location>
</feature>
<evidence type="ECO:0000259" key="16">
    <source>
        <dbReference type="Pfam" id="PF01077"/>
    </source>
</evidence>
<dbReference type="GO" id="GO:0050311">
    <property type="term" value="F:sulfite reductase (ferredoxin) activity"/>
    <property type="evidence" value="ECO:0007669"/>
    <property type="project" value="TreeGrafter"/>
</dbReference>
<keyword evidence="4 15" id="KW-0028">Amino-acid biosynthesis</keyword>
<comment type="pathway">
    <text evidence="1 15">Sulfur metabolism; hydrogen sulfide biosynthesis; hydrogen sulfide from sulfite (NADPH route): step 1/1.</text>
</comment>
<dbReference type="PRINTS" id="PR00397">
    <property type="entry name" value="SIROHAEM"/>
</dbReference>
<dbReference type="GO" id="GO:0070814">
    <property type="term" value="P:hydrogen sulfide biosynthetic process"/>
    <property type="evidence" value="ECO:0007669"/>
    <property type="project" value="UniProtKB-UniRule"/>
</dbReference>
<evidence type="ECO:0000256" key="6">
    <source>
        <dbReference type="ARBA" id="ARBA00022723"/>
    </source>
</evidence>
<keyword evidence="11 15" id="KW-0198">Cysteine biosynthesis</keyword>
<evidence type="ECO:0000313" key="18">
    <source>
        <dbReference type="EMBL" id="MCB8873776.1"/>
    </source>
</evidence>
<comment type="catalytic activity">
    <reaction evidence="12 15">
        <text>hydrogen sulfide + 3 NADP(+) + 3 H2O = sulfite + 3 NADPH + 4 H(+)</text>
        <dbReference type="Rhea" id="RHEA:13801"/>
        <dbReference type="ChEBI" id="CHEBI:15377"/>
        <dbReference type="ChEBI" id="CHEBI:15378"/>
        <dbReference type="ChEBI" id="CHEBI:17359"/>
        <dbReference type="ChEBI" id="CHEBI:29919"/>
        <dbReference type="ChEBI" id="CHEBI:57783"/>
        <dbReference type="ChEBI" id="CHEBI:58349"/>
        <dbReference type="EC" id="1.8.1.2"/>
    </reaction>
</comment>
<dbReference type="FunFam" id="3.30.413.10:FF:000003">
    <property type="entry name" value="Sulfite reductase [NADPH] hemoprotein beta-component"/>
    <property type="match status" value="1"/>
</dbReference>
<evidence type="ECO:0000313" key="19">
    <source>
        <dbReference type="Proteomes" id="UP000708298"/>
    </source>
</evidence>
<feature type="binding site" evidence="15">
    <location>
        <position position="437"/>
    </location>
    <ligand>
        <name>[4Fe-4S] cluster</name>
        <dbReference type="ChEBI" id="CHEBI:49883"/>
    </ligand>
</feature>
<dbReference type="GO" id="GO:0046872">
    <property type="term" value="F:metal ion binding"/>
    <property type="evidence" value="ECO:0007669"/>
    <property type="project" value="UniProtKB-KW"/>
</dbReference>
<dbReference type="GO" id="GO:0020037">
    <property type="term" value="F:heme binding"/>
    <property type="evidence" value="ECO:0007669"/>
    <property type="project" value="InterPro"/>
</dbReference>
<proteinExistence type="inferred from homology"/>
<evidence type="ECO:0000256" key="3">
    <source>
        <dbReference type="ARBA" id="ARBA00022485"/>
    </source>
</evidence>
<comment type="cofactor">
    <cofactor evidence="15">
        <name>siroheme</name>
        <dbReference type="ChEBI" id="CHEBI:60052"/>
    </cofactor>
    <text evidence="15">Binds 1 siroheme per subunit.</text>
</comment>
<evidence type="ECO:0000256" key="4">
    <source>
        <dbReference type="ARBA" id="ARBA00022605"/>
    </source>
</evidence>
<feature type="domain" description="Nitrite/Sulfite reductase ferredoxin-like" evidence="17">
    <location>
        <begin position="76"/>
        <end position="134"/>
    </location>
</feature>
<dbReference type="GO" id="GO:0050661">
    <property type="term" value="F:NADP binding"/>
    <property type="evidence" value="ECO:0007669"/>
    <property type="project" value="InterPro"/>
</dbReference>
<dbReference type="InterPro" id="IPR006066">
    <property type="entry name" value="NO2/SO3_Rdtase_FeS/sirohaem_BS"/>
</dbReference>
<evidence type="ECO:0000256" key="9">
    <source>
        <dbReference type="ARBA" id="ARBA00023004"/>
    </source>
</evidence>
<evidence type="ECO:0000256" key="8">
    <source>
        <dbReference type="ARBA" id="ARBA00023002"/>
    </source>
</evidence>
<feature type="binding site" evidence="15">
    <location>
        <position position="486"/>
    </location>
    <ligand>
        <name>[4Fe-4S] cluster</name>
        <dbReference type="ChEBI" id="CHEBI:49883"/>
    </ligand>
</feature>
<dbReference type="HAMAP" id="MF_01540">
    <property type="entry name" value="CysI"/>
    <property type="match status" value="1"/>
</dbReference>
<dbReference type="GO" id="GO:0000103">
    <property type="term" value="P:sulfate assimilation"/>
    <property type="evidence" value="ECO:0007669"/>
    <property type="project" value="UniProtKB-UniRule"/>
</dbReference>
<evidence type="ECO:0000256" key="12">
    <source>
        <dbReference type="ARBA" id="ARBA00052219"/>
    </source>
</evidence>
<dbReference type="GO" id="GO:0004783">
    <property type="term" value="F:sulfite reductase (NADPH) activity"/>
    <property type="evidence" value="ECO:0007669"/>
    <property type="project" value="UniProtKB-UniRule"/>
</dbReference>
<keyword evidence="10 15" id="KW-0411">Iron-sulfur</keyword>
<evidence type="ECO:0000256" key="7">
    <source>
        <dbReference type="ARBA" id="ARBA00022857"/>
    </source>
</evidence>
<evidence type="ECO:0000256" key="2">
    <source>
        <dbReference type="ARBA" id="ARBA00010429"/>
    </source>
</evidence>
<dbReference type="PANTHER" id="PTHR11493:SF47">
    <property type="entry name" value="SULFITE REDUCTASE [NADPH] SUBUNIT BETA"/>
    <property type="match status" value="1"/>
</dbReference>
<comment type="subunit">
    <text evidence="14 15">Alpha(8)-beta(8). The alpha component is a flavoprotein, the beta component is a hemoprotein.</text>
</comment>
<dbReference type="FunFam" id="3.30.413.10:FF:000004">
    <property type="entry name" value="Sulfite reductase [NADPH] hemoprotein beta-component"/>
    <property type="match status" value="1"/>
</dbReference>
<comment type="function">
    <text evidence="13 15">Component of the sulfite reductase complex that catalyzes the 6-electron reduction of sulfite to sulfide. This is one of several activities required for the biosynthesis of L-cysteine from sulfate.</text>
</comment>
<dbReference type="NCBIfam" id="TIGR02041">
    <property type="entry name" value="CysI"/>
    <property type="match status" value="1"/>
</dbReference>
<dbReference type="InterPro" id="IPR011786">
    <property type="entry name" value="CysI"/>
</dbReference>
<name>A0A963YMV1_9PROT</name>
<feature type="domain" description="Nitrite/sulphite reductase 4Fe-4S" evidence="16">
    <location>
        <begin position="173"/>
        <end position="331"/>
    </location>
</feature>
<dbReference type="PROSITE" id="PS00365">
    <property type="entry name" value="NIR_SIR"/>
    <property type="match status" value="1"/>
</dbReference>
<dbReference type="InterPro" id="IPR036136">
    <property type="entry name" value="Nit/Sulf_reduc_fer-like_dom_sf"/>
</dbReference>
<dbReference type="InterPro" id="IPR005117">
    <property type="entry name" value="NiRdtase/SiRdtase_haem-b_fer"/>
</dbReference>
<dbReference type="EMBL" id="JAESVB010000001">
    <property type="protein sequence ID" value="MCB8873776.1"/>
    <property type="molecule type" value="Genomic_DNA"/>
</dbReference>
<feature type="binding site" evidence="15">
    <location>
        <position position="443"/>
    </location>
    <ligand>
        <name>[4Fe-4S] cluster</name>
        <dbReference type="ChEBI" id="CHEBI:49883"/>
    </ligand>
</feature>
<feature type="binding site" description="axial binding residue" evidence="15">
    <location>
        <position position="486"/>
    </location>
    <ligand>
        <name>siroheme</name>
        <dbReference type="ChEBI" id="CHEBI:60052"/>
    </ligand>
    <ligandPart>
        <name>Fe</name>
        <dbReference type="ChEBI" id="CHEBI:18248"/>
    </ligandPart>
</feature>
<dbReference type="GO" id="GO:0051539">
    <property type="term" value="F:4 iron, 4 sulfur cluster binding"/>
    <property type="evidence" value="ECO:0007669"/>
    <property type="project" value="UniProtKB-KW"/>
</dbReference>
<keyword evidence="9 15" id="KW-0408">Iron</keyword>
<keyword evidence="6 15" id="KW-0479">Metal-binding</keyword>
<accession>A0A963YMV1</accession>
<dbReference type="InterPro" id="IPR045854">
    <property type="entry name" value="NO2/SO3_Rdtase_4Fe4S_sf"/>
</dbReference>
<gene>
    <name evidence="15" type="primary">cysI</name>
    <name evidence="18" type="ORF">ASILVAE211_01185</name>
</gene>
<evidence type="ECO:0000256" key="14">
    <source>
        <dbReference type="ARBA" id="ARBA00062253"/>
    </source>
</evidence>
<reference evidence="18" key="1">
    <citation type="journal article" date="2021" name="Microorganisms">
        <title>Acidisoma silvae sp. nov. and Acidisomacellulosilytica sp. nov., Two Acidophilic Bacteria Isolated from Decaying Wood, Hydrolyzing Cellulose and Producing Poly-3-hydroxybutyrate.</title>
        <authorList>
            <person name="Mieszkin S."/>
            <person name="Pouder E."/>
            <person name="Uroz S."/>
            <person name="Simon-Colin C."/>
            <person name="Alain K."/>
        </authorList>
    </citation>
    <scope>NUCLEOTIDE SEQUENCE</scope>
    <source>
        <strain evidence="18">HW T2.11</strain>
    </source>
</reference>
<dbReference type="Pfam" id="PF01077">
    <property type="entry name" value="NIR_SIR"/>
    <property type="match status" value="1"/>
</dbReference>
<dbReference type="GO" id="GO:0009337">
    <property type="term" value="C:sulfite reductase complex (NADPH)"/>
    <property type="evidence" value="ECO:0007669"/>
    <property type="project" value="InterPro"/>
</dbReference>
<evidence type="ECO:0000256" key="5">
    <source>
        <dbReference type="ARBA" id="ARBA00022617"/>
    </source>
</evidence>
<dbReference type="InterPro" id="IPR006067">
    <property type="entry name" value="NO2/SO3_Rdtase_4Fe4S_dom"/>
</dbReference>
<dbReference type="EC" id="1.8.1.2" evidence="15"/>
<dbReference type="Proteomes" id="UP000708298">
    <property type="component" value="Unassembled WGS sequence"/>
</dbReference>
<evidence type="ECO:0000259" key="17">
    <source>
        <dbReference type="Pfam" id="PF03460"/>
    </source>
</evidence>
<dbReference type="SUPFAM" id="SSF55124">
    <property type="entry name" value="Nitrite/Sulfite reductase N-terminal domain-like"/>
    <property type="match status" value="2"/>
</dbReference>
<keyword evidence="19" id="KW-1185">Reference proteome</keyword>
<dbReference type="NCBIfam" id="NF010029">
    <property type="entry name" value="PRK13504.1"/>
    <property type="match status" value="1"/>
</dbReference>
<keyword evidence="5 15" id="KW-0349">Heme</keyword>
<comment type="caution">
    <text evidence="18">The sequence shown here is derived from an EMBL/GenBank/DDBJ whole genome shotgun (WGS) entry which is preliminary data.</text>
</comment>
<dbReference type="AlphaFoldDB" id="A0A963YMV1"/>
<dbReference type="InterPro" id="IPR045169">
    <property type="entry name" value="NO2/SO3_Rdtase_4Fe4S_prot"/>
</dbReference>
<comment type="similarity">
    <text evidence="2 15">Belongs to the nitrite and sulfite reductase 4Fe-4S domain family.</text>
</comment>
<organism evidence="18 19">
    <name type="scientific">Acidisoma silvae</name>
    <dbReference type="NCBI Taxonomy" id="2802396"/>
    <lineage>
        <taxon>Bacteria</taxon>
        <taxon>Pseudomonadati</taxon>
        <taxon>Pseudomonadota</taxon>
        <taxon>Alphaproteobacteria</taxon>
        <taxon>Acetobacterales</taxon>
        <taxon>Acidocellaceae</taxon>
        <taxon>Acidisoma</taxon>
    </lineage>
</organism>
<evidence type="ECO:0000256" key="15">
    <source>
        <dbReference type="HAMAP-Rule" id="MF_01540"/>
    </source>
</evidence>
<evidence type="ECO:0000256" key="1">
    <source>
        <dbReference type="ARBA" id="ARBA00004774"/>
    </source>
</evidence>
<dbReference type="PANTHER" id="PTHR11493">
    <property type="entry name" value="SULFITE REDUCTASE [NADPH] SUBUNIT BETA-RELATED"/>
    <property type="match status" value="1"/>
</dbReference>